<evidence type="ECO:0000256" key="3">
    <source>
        <dbReference type="PROSITE-ProRule" id="PRU00192"/>
    </source>
</evidence>
<feature type="domain" description="PH" evidence="6">
    <location>
        <begin position="1330"/>
        <end position="1424"/>
    </location>
</feature>
<dbReference type="InterPro" id="IPR008936">
    <property type="entry name" value="Rho_GTPase_activation_prot"/>
</dbReference>
<feature type="compositionally biased region" description="Basic and acidic residues" evidence="4">
    <location>
        <begin position="471"/>
        <end position="492"/>
    </location>
</feature>
<feature type="compositionally biased region" description="Low complexity" evidence="4">
    <location>
        <begin position="1069"/>
        <end position="1078"/>
    </location>
</feature>
<dbReference type="SUPFAM" id="SSF50044">
    <property type="entry name" value="SH3-domain"/>
    <property type="match status" value="2"/>
</dbReference>
<dbReference type="Pfam" id="PF00616">
    <property type="entry name" value="RasGAP"/>
    <property type="match status" value="2"/>
</dbReference>
<dbReference type="SMART" id="SM00323">
    <property type="entry name" value="RasGAP"/>
    <property type="match status" value="1"/>
</dbReference>
<dbReference type="CDD" id="cd00821">
    <property type="entry name" value="PH"/>
    <property type="match status" value="1"/>
</dbReference>
<dbReference type="Proteomes" id="UP001146793">
    <property type="component" value="Unassembled WGS sequence"/>
</dbReference>
<keyword evidence="2" id="KW-0343">GTPase activation</keyword>
<dbReference type="GO" id="GO:0005096">
    <property type="term" value="F:GTPase activator activity"/>
    <property type="evidence" value="ECO:0007669"/>
    <property type="project" value="UniProtKB-KW"/>
</dbReference>
<evidence type="ECO:0000259" key="7">
    <source>
        <dbReference type="PROSITE" id="PS50018"/>
    </source>
</evidence>
<keyword evidence="1 3" id="KW-0728">SH3 domain</keyword>
<organism evidence="8 9">
    <name type="scientific">Anaeramoeba flamelloides</name>
    <dbReference type="NCBI Taxonomy" id="1746091"/>
    <lineage>
        <taxon>Eukaryota</taxon>
        <taxon>Metamonada</taxon>
        <taxon>Anaeramoebidae</taxon>
        <taxon>Anaeramoeba</taxon>
    </lineage>
</organism>
<feature type="region of interest" description="Disordered" evidence="4">
    <location>
        <begin position="464"/>
        <end position="492"/>
    </location>
</feature>
<feature type="compositionally biased region" description="Low complexity" evidence="4">
    <location>
        <begin position="1850"/>
        <end position="1864"/>
    </location>
</feature>
<feature type="region of interest" description="Disordered" evidence="4">
    <location>
        <begin position="1053"/>
        <end position="1081"/>
    </location>
</feature>
<dbReference type="InterPro" id="IPR001849">
    <property type="entry name" value="PH_domain"/>
</dbReference>
<dbReference type="PANTHER" id="PTHR10194:SF60">
    <property type="entry name" value="RAS GTPASE-ACTIVATING PROTEIN RASKOL"/>
    <property type="match status" value="1"/>
</dbReference>
<dbReference type="Pfam" id="PF00169">
    <property type="entry name" value="PH"/>
    <property type="match status" value="2"/>
</dbReference>
<evidence type="ECO:0000259" key="5">
    <source>
        <dbReference type="PROSITE" id="PS50002"/>
    </source>
</evidence>
<feature type="compositionally biased region" description="Basic and acidic residues" evidence="4">
    <location>
        <begin position="320"/>
        <end position="340"/>
    </location>
</feature>
<dbReference type="PROSITE" id="PS50018">
    <property type="entry name" value="RAS_GTPASE_ACTIV_2"/>
    <property type="match status" value="1"/>
</dbReference>
<name>A0AAV8AE37_9EUKA</name>
<proteinExistence type="predicted"/>
<dbReference type="EMBL" id="JANTQA010000008">
    <property type="protein sequence ID" value="KAJ3452543.1"/>
    <property type="molecule type" value="Genomic_DNA"/>
</dbReference>
<feature type="domain" description="PH" evidence="6">
    <location>
        <begin position="863"/>
        <end position="964"/>
    </location>
</feature>
<feature type="domain" description="Ras-GAP" evidence="7">
    <location>
        <begin position="2476"/>
        <end position="2666"/>
    </location>
</feature>
<dbReference type="InterPro" id="IPR039360">
    <property type="entry name" value="Ras_GTPase"/>
</dbReference>
<evidence type="ECO:0000256" key="4">
    <source>
        <dbReference type="SAM" id="MobiDB-lite"/>
    </source>
</evidence>
<feature type="region of interest" description="Disordered" evidence="4">
    <location>
        <begin position="1205"/>
        <end position="1263"/>
    </location>
</feature>
<evidence type="ECO:0000259" key="6">
    <source>
        <dbReference type="PROSITE" id="PS50003"/>
    </source>
</evidence>
<evidence type="ECO:0000313" key="9">
    <source>
        <dbReference type="Proteomes" id="UP001146793"/>
    </source>
</evidence>
<dbReference type="SUPFAM" id="SSF48350">
    <property type="entry name" value="GTPase activation domain, GAP"/>
    <property type="match status" value="1"/>
</dbReference>
<dbReference type="SMART" id="SM00233">
    <property type="entry name" value="PH"/>
    <property type="match status" value="6"/>
</dbReference>
<comment type="caution">
    <text evidence="8">The sequence shown here is derived from an EMBL/GenBank/DDBJ whole genome shotgun (WGS) entry which is preliminary data.</text>
</comment>
<evidence type="ECO:0000256" key="1">
    <source>
        <dbReference type="ARBA" id="ARBA00022443"/>
    </source>
</evidence>
<dbReference type="SUPFAM" id="SSF50729">
    <property type="entry name" value="PH domain-like"/>
    <property type="match status" value="4"/>
</dbReference>
<dbReference type="Gene3D" id="1.10.506.10">
    <property type="entry name" value="GTPase Activation - p120gap, domain 1"/>
    <property type="match status" value="2"/>
</dbReference>
<evidence type="ECO:0000313" key="8">
    <source>
        <dbReference type="EMBL" id="KAJ3452543.1"/>
    </source>
</evidence>
<feature type="domain" description="SH3" evidence="5">
    <location>
        <begin position="1"/>
        <end position="61"/>
    </location>
</feature>
<accession>A0AAV8AE37</accession>
<feature type="region of interest" description="Disordered" evidence="4">
    <location>
        <begin position="1850"/>
        <end position="1869"/>
    </location>
</feature>
<feature type="region of interest" description="Disordered" evidence="4">
    <location>
        <begin position="2413"/>
        <end position="2440"/>
    </location>
</feature>
<sequence length="2804" mass="330893">MTCLAKFDYISKHEGVLNFNAGDMLVLDKTDISNLKWVSGVNIRTGDEGIFPKHFAEHNPNPRNEIISPLFNIGVHQKSFKMNSVRLSKQVSKLINFNFDFNETNISTLNSQSEKERIQEKPKKDIEVKHLDSNYSLDNLDQIPTFPFYKESIISFLNDKGEWEMQLLIFRNHFLKFYQLTALNKGQSKDQNKNEREGDLCDLNNYQIGELVIQLDLFSMITIKKINIDNNYVNGFSNSNIELIFQNRRYFFKTKSELILEGWVLILELFFSFLYLFSDFSSDNSQNTLLIEILKYLKKLKIDFEKKIEYIGQLKLNNKNENENENENKNENESSNDKKNEKRKKWINKSMKGIDYFNNFLIYKMIQLKQQSGDNRAQMLITKDSFSHSETDLALKQYDLVSIVEAHQDEWWLGERKNKAGFFPPENGFLIVFNKKVEKQSNKNTFKFSNPKIINKRRMIRNQESFKKKKQNMEKAKEKEKGNEKDNEKDKKMGRGDIKEIISNWKDKCNILSITGLNYSGVLNKFDPKINDNWKQRYFIVNKNYLQYFQNKKSLIPKHTINLLEIEKLSKNSKIIQKPLNFSIYHPKKTLILSTEVERQYQQWINFLELILIIYQSEKKIKVSMIDNHKMLIEKIIDFLDLTIKNHLMKSKKINLNDNCNGNELIKFINSQIKIILLESIKKKYLSILARLQFPWINDKEIAYSKEEHKQILLKEELYFNSNEFFQLINEFDENYLQIDNGEEIGLALRSKLLIIDLIKKEELFEEITENINMNKNKKHNNQLINNNSNDKNKNKVMNKENNLKYNNKINNKDNSNKELKNPKTKSILNIKKGNRVRSGTQLFVRNLKNLVELEDKSGQSFPIQHEGYLKILKGNKYVRKYFKLKSWYLSYYDSKELTNSNSNDPCGAIDLRNLISFGIIPNKKKKREPIIKLKIKGGLTQNLKNIKNNLIGEWIKQIEFCLLFRELSKSVIIVNENDPNKMTKTIENNFLILIKYVEEIIEKLKIENNNQNNNKNSSSSSSSSSSSGGITSSIRNNSKRLTKKSIKVFLRRKKRQQQQQQKEKGQKQQEQQQQQQNEENEEIKKTIKFLSLCQTWRKKLLQKLARLKIKDQNDNRLRLYCLENYQSQNNSSSNNNNNKLSFNKGEWLILINRGFDNNQIKAQKIVYNQMKNTLDFQIGEVSLNYTEIIQPSFSNIFKRIKNNTQSNQKNNNLSTRNSNSGSGINNIDSSSSNSNNNVNNRNNNTNMNNNTNNDHGNYKLDNSNENELQLNTLNKIISKDSGNLQKVKRIEKLIHEDEYYLKKLKNNENYKKLKKKKKVMKNYQHNNLPLFIEGKILIEKKTGSDKWNERVLVIIDWYLIIFKKNSIKKILNLHNFITCEKCNDIIKHKWSLILYFKNEELRFAIDSKAKFEKWINVFTIIKTTNFLLIPFEKQNFNQNRLKYIKMIKWLEEEIQSESIKQINLFSGNKAMTKKNVLVEKQNKIKKRIQLFSKWREYLLSRMCRLYIIFQNTNGNDKNDKERIIQSHDDIRKRAFILQNYESKEGGYVFQENRFYLLINYNGSLWDVEVNKNDIKKIPSSRVETVIPETIKISIEFPSTPRKYAKKITEIKKTNKLLLKNKTIEKKNRQLKNYFNFEKNPLLFNKLFSKLFHHNYQEQLALFDLNLLNRKEAMTLSENLIIEWTKQIEMPLHFPVNCQNYIYTRYHGKGKLIRRWGVIRSWILKIYKSMDQGKPIKIIDLRTVIKYEKVIENNNKKFKIIFKFQNNLEEKIYFKNLTLLNIMYDNINAVKNFIYFLKPKKKKESDNDQIKIEILNRIYNWIKVSIFEIEKNITIQENLHNLYYNIEDSNSNNNNQNNNQNNNNKPDRKFSRVINNIQKKMNLLWLWRLRILSKICNIKFNKNENLSNINGFGFVHTTYNNEDNKINDENNKNENGNENGQKKENNNKYLNIIEGDWVLFENIPKLFNNNPNNINLNKININNKNLDIKGKKQEVGKEEEEEDIENDENLPMNLMGIHEKTNQRGLVNLNNISFITKNDILNELSFDFDLIKNSNNNNQISKKKYRKKRRKRKKNINKFETKFNNIPIFKEGWLLYYKSKSIVSSKWPKRWCVLKNYKLNIYANKDDLLPIVSEDLKSISSITGIVDEKKIPSYSSLPIKCQTNVFKIVTNERTLKFACEEHSIRFDWMTNFENIQKFFQILKPPSKIGYNARFRERLFNELKSWIESQIKYYHNEIKQMKSFFSLYKNKSDLHEKSSGNIKASTGQFENQGKGAIKHQDIIQLTKVEEIIEDFQKQILDLSNWRLQLLQKLLRFRLRDPKDYTAKAYMIKTITIEEQDLDLGEREWLNIIEELKTGGKTRVEKRGKMMLISNDNFIKVVPSPPEKFLEDMKFSKNSSYSFSFLNSDLNSDSESYSDSDLDSGSDTYSNGDSEESDEEDLEKEFLTNEKKIRLVELLVENQLTLTKSIVKSINIADADMLVQSLLVIFENKNLLMPLLEFIIEIEVVKTDSQGTLFRTNSVASKMTSGWAKAVGKDYLKSILGDNINEILSNKNKFGLDFRNLSESQFIQNKKNIEAIVKKTFKAISSSITECPIVIREIASKLLQITSKKFQQAKYTTLAGFMFLRFVSPAIVVPESIGIVKKNISRESRKGLVLVSKLIQNIANNTYLKDDTMSFLNHLIDDLHPEMTNFLDQLAEPVYIVKNIQNSKDFLILKNNNDNTFSGNMGRKINSQNINLPKSQLQLAVKRKNFFLERFQITEEQIDIAIEKIFKLLSIESFRNKVFDSLEENQDLIQQINYLFED</sequence>
<evidence type="ECO:0000256" key="2">
    <source>
        <dbReference type="ARBA" id="ARBA00022468"/>
    </source>
</evidence>
<feature type="compositionally biased region" description="Acidic residues" evidence="4">
    <location>
        <begin position="2431"/>
        <end position="2440"/>
    </location>
</feature>
<dbReference type="InterPro" id="IPR001936">
    <property type="entry name" value="RasGAP_dom"/>
</dbReference>
<dbReference type="InterPro" id="IPR001452">
    <property type="entry name" value="SH3_domain"/>
</dbReference>
<feature type="domain" description="PH" evidence="6">
    <location>
        <begin position="2087"/>
        <end position="2197"/>
    </location>
</feature>
<dbReference type="Pfam" id="PF07653">
    <property type="entry name" value="SH3_2"/>
    <property type="match status" value="1"/>
</dbReference>
<dbReference type="PROSITE" id="PS50002">
    <property type="entry name" value="SH3"/>
    <property type="match status" value="1"/>
</dbReference>
<dbReference type="InterPro" id="IPR011993">
    <property type="entry name" value="PH-like_dom_sf"/>
</dbReference>
<feature type="region of interest" description="Disordered" evidence="4">
    <location>
        <begin position="1924"/>
        <end position="1944"/>
    </location>
</feature>
<feature type="region of interest" description="Disordered" evidence="4">
    <location>
        <begin position="320"/>
        <end position="343"/>
    </location>
</feature>
<protein>
    <submittedName>
        <fullName evidence="8">Ras gtpase-activating protein</fullName>
    </submittedName>
</protein>
<dbReference type="PROSITE" id="PS50003">
    <property type="entry name" value="PH_DOMAIN"/>
    <property type="match status" value="4"/>
</dbReference>
<dbReference type="Gene3D" id="2.30.29.30">
    <property type="entry name" value="Pleckstrin-homology domain (PH domain)/Phosphotyrosine-binding domain (PTB)"/>
    <property type="match status" value="3"/>
</dbReference>
<feature type="compositionally biased region" description="Low complexity" evidence="4">
    <location>
        <begin position="1205"/>
        <end position="1255"/>
    </location>
</feature>
<reference evidence="8" key="1">
    <citation type="submission" date="2022-08" db="EMBL/GenBank/DDBJ databases">
        <title>Novel sulphate-reducing endosymbionts in the free-living metamonad Anaeramoeba.</title>
        <authorList>
            <person name="Jerlstrom-Hultqvist J."/>
            <person name="Cepicka I."/>
            <person name="Gallot-Lavallee L."/>
            <person name="Salas-Leiva D."/>
            <person name="Curtis B.A."/>
            <person name="Zahonova K."/>
            <person name="Pipaliya S."/>
            <person name="Dacks J."/>
            <person name="Roger A.J."/>
        </authorList>
    </citation>
    <scope>NUCLEOTIDE SEQUENCE</scope>
    <source>
        <strain evidence="8">Busselton2</strain>
    </source>
</reference>
<feature type="domain" description="PH" evidence="6">
    <location>
        <begin position="516"/>
        <end position="613"/>
    </location>
</feature>
<gene>
    <name evidence="8" type="ORF">M0812_04315</name>
</gene>
<dbReference type="SMART" id="SM00326">
    <property type="entry name" value="SH3"/>
    <property type="match status" value="3"/>
</dbReference>
<dbReference type="Gene3D" id="2.30.30.40">
    <property type="entry name" value="SH3 Domains"/>
    <property type="match status" value="2"/>
</dbReference>
<feature type="region of interest" description="Disordered" evidence="4">
    <location>
        <begin position="780"/>
        <end position="799"/>
    </location>
</feature>
<dbReference type="InterPro" id="IPR036028">
    <property type="entry name" value="SH3-like_dom_sf"/>
</dbReference>
<feature type="region of interest" description="Disordered" evidence="4">
    <location>
        <begin position="1010"/>
        <end position="1037"/>
    </location>
</feature>
<dbReference type="PANTHER" id="PTHR10194">
    <property type="entry name" value="RAS GTPASE-ACTIVATING PROTEINS"/>
    <property type="match status" value="1"/>
</dbReference>